<dbReference type="InterPro" id="IPR050344">
    <property type="entry name" value="Peptidase_M1_aminopeptidases"/>
</dbReference>
<dbReference type="Pfam" id="PF11838">
    <property type="entry name" value="ERAP1_C"/>
    <property type="match status" value="1"/>
</dbReference>
<evidence type="ECO:0000313" key="6">
    <source>
        <dbReference type="RefSeq" id="XP_024874139.1"/>
    </source>
</evidence>
<dbReference type="Gene3D" id="1.10.390.10">
    <property type="entry name" value="Neutral Protease Domain 2"/>
    <property type="match status" value="1"/>
</dbReference>
<dbReference type="GeneID" id="112456072"/>
<proteinExistence type="inferred from homology"/>
<protein>
    <submittedName>
        <fullName evidence="5 6">Aminopeptidase N-like isoform X1</fullName>
    </submittedName>
</protein>
<dbReference type="GO" id="GO:0005615">
    <property type="term" value="C:extracellular space"/>
    <property type="evidence" value="ECO:0007669"/>
    <property type="project" value="TreeGrafter"/>
</dbReference>
<keyword evidence="4" id="KW-1185">Reference proteome</keyword>
<reference evidence="5 6" key="1">
    <citation type="submission" date="2025-04" db="UniProtKB">
        <authorList>
            <consortium name="RefSeq"/>
        </authorList>
    </citation>
    <scope>IDENTIFICATION</scope>
    <source>
        <tissue evidence="5 6">Whole body</tissue>
    </source>
</reference>
<dbReference type="GO" id="GO:0042277">
    <property type="term" value="F:peptide binding"/>
    <property type="evidence" value="ECO:0007669"/>
    <property type="project" value="TreeGrafter"/>
</dbReference>
<dbReference type="SUPFAM" id="SSF55486">
    <property type="entry name" value="Metalloproteases ('zincins'), catalytic domain"/>
    <property type="match status" value="1"/>
</dbReference>
<dbReference type="OrthoDB" id="7535542at2759"/>
<dbReference type="GO" id="GO:0016020">
    <property type="term" value="C:membrane"/>
    <property type="evidence" value="ECO:0007669"/>
    <property type="project" value="TreeGrafter"/>
</dbReference>
<dbReference type="PANTHER" id="PTHR11533">
    <property type="entry name" value="PROTEASE M1 ZINC METALLOPROTEASE"/>
    <property type="match status" value="1"/>
</dbReference>
<sequence length="574" mass="68515">MRKIEVARLIAHKITYQWFGNAISSSRWSFFWLHDGLATLFGEEAIVKTLNNSEILDFFIVQNQYESLHLDDYFKMNPPLMNNLSEINSLFSFPCCIKVPIVLRMLKNAITDKAFRSGIHTYLHQHMFKSVTFYEFWLIQVVTAESYGYHITDKFLNWILYEHYPFLKWTQNGSFYVELAQASDFSTLHYGNWWMRINVIVKSSSGQSYKTRQTLERHASIFALVIQGDMIIVDIQQTGYYRFEYSDENWHKIAHYLNSSEYKNVSAINRAKIIDDACYFTIARKFNIRRAMDILTFWKITNYLRQEINYVAWYPMFKMFEYLSTLIPFSEHTIGTFIKQKLKELLVGPFEILIVSLEHLPENDLTICLKQEIFKWAYTLRHSPCLEMAQRKLLMHYKNPASINSPEWKEWAFCKGLLKANMSVWNIVKYRWMKNKQYELLPYLACTRDPSIILEYLPYVLWNPMTYETQDTAIIRSYINIFHTFVAKHANNYFIFTNVLLNLKRIKPKEISIIVALTDIINHVYSEKHLNEILIHLEQQKYITDDQQISEIQHKIQIRLSQIRDQIDYFQFLV</sequence>
<dbReference type="GO" id="GO:0008270">
    <property type="term" value="F:zinc ion binding"/>
    <property type="evidence" value="ECO:0007669"/>
    <property type="project" value="InterPro"/>
</dbReference>
<dbReference type="InterPro" id="IPR014782">
    <property type="entry name" value="Peptidase_M1_dom"/>
</dbReference>
<dbReference type="GO" id="GO:0006508">
    <property type="term" value="P:proteolysis"/>
    <property type="evidence" value="ECO:0007669"/>
    <property type="project" value="TreeGrafter"/>
</dbReference>
<evidence type="ECO:0000313" key="4">
    <source>
        <dbReference type="Proteomes" id="UP000504618"/>
    </source>
</evidence>
<feature type="domain" description="ERAP1-like C-terminal" evidence="3">
    <location>
        <begin position="231"/>
        <end position="479"/>
    </location>
</feature>
<dbReference type="RefSeq" id="XP_024874138.1">
    <property type="nucleotide sequence ID" value="XM_025018370.1"/>
</dbReference>
<dbReference type="AlphaFoldDB" id="A0A6J1PW65"/>
<dbReference type="PANTHER" id="PTHR11533:SF294">
    <property type="entry name" value="THYROTROPIN-RELEASING HORMONE-DEGRADING ECTOENZYME"/>
    <property type="match status" value="1"/>
</dbReference>
<dbReference type="Gene3D" id="2.60.40.1910">
    <property type="match status" value="1"/>
</dbReference>
<comment type="similarity">
    <text evidence="1">Belongs to the peptidase M1 family.</text>
</comment>
<dbReference type="Proteomes" id="UP000504618">
    <property type="component" value="Unplaced"/>
</dbReference>
<evidence type="ECO:0000313" key="5">
    <source>
        <dbReference type="RefSeq" id="XP_024874138.1"/>
    </source>
</evidence>
<name>A0A6J1PW65_9HYME</name>
<dbReference type="Gene3D" id="1.25.50.20">
    <property type="match status" value="1"/>
</dbReference>
<evidence type="ECO:0000259" key="2">
    <source>
        <dbReference type="Pfam" id="PF01433"/>
    </source>
</evidence>
<dbReference type="Pfam" id="PF01433">
    <property type="entry name" value="Peptidase_M1"/>
    <property type="match status" value="1"/>
</dbReference>
<feature type="domain" description="Peptidase M1 membrane alanine aminopeptidase" evidence="2">
    <location>
        <begin position="4"/>
        <end position="137"/>
    </location>
</feature>
<dbReference type="RefSeq" id="XP_024874139.1">
    <property type="nucleotide sequence ID" value="XM_025018371.1"/>
</dbReference>
<dbReference type="InterPro" id="IPR027268">
    <property type="entry name" value="Peptidase_M4/M1_CTD_sf"/>
</dbReference>
<accession>A0A6J1PW65</accession>
<gene>
    <name evidence="5 6" type="primary">LOC112456072</name>
</gene>
<dbReference type="InterPro" id="IPR024571">
    <property type="entry name" value="ERAP1-like_C_dom"/>
</dbReference>
<dbReference type="GO" id="GO:0043171">
    <property type="term" value="P:peptide catabolic process"/>
    <property type="evidence" value="ECO:0007669"/>
    <property type="project" value="TreeGrafter"/>
</dbReference>
<evidence type="ECO:0000256" key="1">
    <source>
        <dbReference type="ARBA" id="ARBA00010136"/>
    </source>
</evidence>
<organism evidence="4 6">
    <name type="scientific">Temnothorax curvispinosus</name>
    <dbReference type="NCBI Taxonomy" id="300111"/>
    <lineage>
        <taxon>Eukaryota</taxon>
        <taxon>Metazoa</taxon>
        <taxon>Ecdysozoa</taxon>
        <taxon>Arthropoda</taxon>
        <taxon>Hexapoda</taxon>
        <taxon>Insecta</taxon>
        <taxon>Pterygota</taxon>
        <taxon>Neoptera</taxon>
        <taxon>Endopterygota</taxon>
        <taxon>Hymenoptera</taxon>
        <taxon>Apocrita</taxon>
        <taxon>Aculeata</taxon>
        <taxon>Formicoidea</taxon>
        <taxon>Formicidae</taxon>
        <taxon>Myrmicinae</taxon>
        <taxon>Temnothorax</taxon>
    </lineage>
</organism>
<evidence type="ECO:0000259" key="3">
    <source>
        <dbReference type="Pfam" id="PF11838"/>
    </source>
</evidence>
<dbReference type="GO" id="GO:0070006">
    <property type="term" value="F:metalloaminopeptidase activity"/>
    <property type="evidence" value="ECO:0007669"/>
    <property type="project" value="TreeGrafter"/>
</dbReference>
<dbReference type="GO" id="GO:0005737">
    <property type="term" value="C:cytoplasm"/>
    <property type="evidence" value="ECO:0007669"/>
    <property type="project" value="TreeGrafter"/>
</dbReference>